<dbReference type="RefSeq" id="WP_053197546.1">
    <property type="nucleotide sequence ID" value="NZ_CP011409.1"/>
</dbReference>
<organism evidence="2 3">
    <name type="scientific">Herbaspirillum hiltneri N3</name>
    <dbReference type="NCBI Taxonomy" id="1262470"/>
    <lineage>
        <taxon>Bacteria</taxon>
        <taxon>Pseudomonadati</taxon>
        <taxon>Pseudomonadota</taxon>
        <taxon>Betaproteobacteria</taxon>
        <taxon>Burkholderiales</taxon>
        <taxon>Oxalobacteraceae</taxon>
        <taxon>Herbaspirillum</taxon>
    </lineage>
</organism>
<proteinExistence type="predicted"/>
<keyword evidence="1" id="KW-0472">Membrane</keyword>
<evidence type="ECO:0008006" key="4">
    <source>
        <dbReference type="Google" id="ProtNLM"/>
    </source>
</evidence>
<gene>
    <name evidence="2" type="ORF">F506_11410</name>
</gene>
<reference evidence="3" key="1">
    <citation type="journal article" date="2015" name="Genome Announc.">
        <title>Complete Genome Sequence of Herbaspirillum hiltneri N3 (DSM 17495), Isolated from Surface-Sterilized Wheat Roots.</title>
        <authorList>
            <person name="Guizelini D."/>
            <person name="Saizaki P.M."/>
            <person name="Coimbra N.A."/>
            <person name="Weiss V.A."/>
            <person name="Faoro H."/>
            <person name="Sfeir M.Z."/>
            <person name="Baura V.A."/>
            <person name="Monteiro R.A."/>
            <person name="Chubatsu L.S."/>
            <person name="Souza E.M."/>
            <person name="Cruz L.M."/>
            <person name="Pedrosa F.O."/>
            <person name="Raittz R.T."/>
            <person name="Marchaukoski J.N."/>
            <person name="Steffens M.B."/>
        </authorList>
    </citation>
    <scope>NUCLEOTIDE SEQUENCE [LARGE SCALE GENOMIC DNA]</scope>
    <source>
        <strain evidence="3">N3</strain>
    </source>
</reference>
<protein>
    <recommendedName>
        <fullName evidence="4">Phage shock protein B</fullName>
    </recommendedName>
</protein>
<accession>A0ABN4HW27</accession>
<sequence length="86" mass="9691">MSHSSTFFLLSVLMLLTVLLVFAMKYWSAARRADMQIAYANNYRELAEKLATLQGASTSKLGALEHDVGDMNARLARIEKILREVE</sequence>
<feature type="transmembrane region" description="Helical" evidence="1">
    <location>
        <begin position="6"/>
        <end position="27"/>
    </location>
</feature>
<keyword evidence="3" id="KW-1185">Reference proteome</keyword>
<evidence type="ECO:0000313" key="3">
    <source>
        <dbReference type="Proteomes" id="UP000063429"/>
    </source>
</evidence>
<keyword evidence="1" id="KW-1133">Transmembrane helix</keyword>
<evidence type="ECO:0000256" key="1">
    <source>
        <dbReference type="SAM" id="Phobius"/>
    </source>
</evidence>
<dbReference type="EMBL" id="CP011409">
    <property type="protein sequence ID" value="AKZ63195.1"/>
    <property type="molecule type" value="Genomic_DNA"/>
</dbReference>
<evidence type="ECO:0000313" key="2">
    <source>
        <dbReference type="EMBL" id="AKZ63195.1"/>
    </source>
</evidence>
<keyword evidence="1" id="KW-0812">Transmembrane</keyword>
<name>A0ABN4HW27_9BURK</name>
<dbReference type="Proteomes" id="UP000063429">
    <property type="component" value="Chromosome"/>
</dbReference>